<dbReference type="PANTHER" id="PTHR39160">
    <property type="entry name" value="CELL WALL-BINDING PROTEIN YOCH"/>
    <property type="match status" value="1"/>
</dbReference>
<protein>
    <submittedName>
        <fullName evidence="4">3D (Asp-Asp-Asp) domain-containing protein</fullName>
    </submittedName>
</protein>
<dbReference type="CDD" id="cd22786">
    <property type="entry name" value="DPBB_YuiC-like"/>
    <property type="match status" value="1"/>
</dbReference>
<accession>A0A1I0FDZ5</accession>
<feature type="transmembrane region" description="Helical" evidence="2">
    <location>
        <begin position="7"/>
        <end position="24"/>
    </location>
</feature>
<gene>
    <name evidence="4" type="ORF">SAMN05660297_02772</name>
</gene>
<feature type="domain" description="3D" evidence="3">
    <location>
        <begin position="120"/>
        <end position="177"/>
    </location>
</feature>
<dbReference type="Proteomes" id="UP000199568">
    <property type="component" value="Unassembled WGS sequence"/>
</dbReference>
<organism evidence="4 5">
    <name type="scientific">Natronincola peptidivorans</name>
    <dbReference type="NCBI Taxonomy" id="426128"/>
    <lineage>
        <taxon>Bacteria</taxon>
        <taxon>Bacillati</taxon>
        <taxon>Bacillota</taxon>
        <taxon>Clostridia</taxon>
        <taxon>Peptostreptococcales</taxon>
        <taxon>Natronincolaceae</taxon>
        <taxon>Natronincola</taxon>
    </lineage>
</organism>
<dbReference type="STRING" id="426128.SAMN05660297_02772"/>
<keyword evidence="5" id="KW-1185">Reference proteome</keyword>
<evidence type="ECO:0000256" key="2">
    <source>
        <dbReference type="SAM" id="Phobius"/>
    </source>
</evidence>
<evidence type="ECO:0000256" key="1">
    <source>
        <dbReference type="ARBA" id="ARBA00022729"/>
    </source>
</evidence>
<dbReference type="RefSeq" id="WP_170834825.1">
    <property type="nucleotide sequence ID" value="NZ_FOHU01000014.1"/>
</dbReference>
<dbReference type="EMBL" id="FOHU01000014">
    <property type="protein sequence ID" value="SET56190.1"/>
    <property type="molecule type" value="Genomic_DNA"/>
</dbReference>
<evidence type="ECO:0000313" key="4">
    <source>
        <dbReference type="EMBL" id="SET56190.1"/>
    </source>
</evidence>
<keyword evidence="2" id="KW-1133">Transmembrane helix</keyword>
<keyword evidence="2" id="KW-0472">Membrane</keyword>
<dbReference type="InterPro" id="IPR010611">
    <property type="entry name" value="3D_dom"/>
</dbReference>
<reference evidence="4 5" key="1">
    <citation type="submission" date="2016-10" db="EMBL/GenBank/DDBJ databases">
        <authorList>
            <person name="de Groot N.N."/>
        </authorList>
    </citation>
    <scope>NUCLEOTIDE SEQUENCE [LARGE SCALE GENOMIC DNA]</scope>
    <source>
        <strain evidence="4 5">DSM 18979</strain>
    </source>
</reference>
<dbReference type="AlphaFoldDB" id="A0A1I0FDZ5"/>
<keyword evidence="1" id="KW-0732">Signal</keyword>
<dbReference type="InterPro" id="IPR051933">
    <property type="entry name" value="Resuscitation_pf_RpfB"/>
</dbReference>
<proteinExistence type="predicted"/>
<dbReference type="PANTHER" id="PTHR39160:SF4">
    <property type="entry name" value="RESUSCITATION-PROMOTING FACTOR RPFB"/>
    <property type="match status" value="1"/>
</dbReference>
<sequence length="181" mass="20319">MKIKKRTAVNLAYILVFMMVVAGFRGTINDKNRDIVILNEKNSMLLNDIKEMKNKEEVLKEIALRDKRKIQQLLEENEKLRIIRARVTAYAPSENISGICADDNPEVTATGTKPRVGIAAADPEKLEYGTKLYIPGYGDAIIEDTGAALRRSSGARLDVVMNTHEEAMKWGVKELDIVLQM</sequence>
<name>A0A1I0FDZ5_9FIRM</name>
<dbReference type="Pfam" id="PF06725">
    <property type="entry name" value="3D"/>
    <property type="match status" value="1"/>
</dbReference>
<keyword evidence="2" id="KW-0812">Transmembrane</keyword>
<dbReference type="GO" id="GO:0019867">
    <property type="term" value="C:outer membrane"/>
    <property type="evidence" value="ECO:0007669"/>
    <property type="project" value="InterPro"/>
</dbReference>
<dbReference type="GO" id="GO:0004553">
    <property type="term" value="F:hydrolase activity, hydrolyzing O-glycosyl compounds"/>
    <property type="evidence" value="ECO:0007669"/>
    <property type="project" value="InterPro"/>
</dbReference>
<evidence type="ECO:0000313" key="5">
    <source>
        <dbReference type="Proteomes" id="UP000199568"/>
    </source>
</evidence>
<dbReference type="GO" id="GO:0009254">
    <property type="term" value="P:peptidoglycan turnover"/>
    <property type="evidence" value="ECO:0007669"/>
    <property type="project" value="InterPro"/>
</dbReference>
<evidence type="ECO:0000259" key="3">
    <source>
        <dbReference type="Pfam" id="PF06725"/>
    </source>
</evidence>